<keyword evidence="2" id="KW-1185">Reference proteome</keyword>
<dbReference type="EMBL" id="SHKR01000011">
    <property type="protein sequence ID" value="RZU20593.1"/>
    <property type="molecule type" value="Genomic_DNA"/>
</dbReference>
<protein>
    <recommendedName>
        <fullName evidence="3">DUF4352 domain-containing protein</fullName>
    </recommendedName>
</protein>
<dbReference type="OrthoDB" id="3822095at2"/>
<reference evidence="1 2" key="1">
    <citation type="journal article" date="2015" name="Stand. Genomic Sci.">
        <title>Genomic Encyclopedia of Bacterial and Archaeal Type Strains, Phase III: the genomes of soil and plant-associated and newly described type strains.</title>
        <authorList>
            <person name="Whitman W.B."/>
            <person name="Woyke T."/>
            <person name="Klenk H.P."/>
            <person name="Zhou Y."/>
            <person name="Lilburn T.G."/>
            <person name="Beck B.J."/>
            <person name="De Vos P."/>
            <person name="Vandamme P."/>
            <person name="Eisen J.A."/>
            <person name="Garrity G."/>
            <person name="Hugenholtz P."/>
            <person name="Kyrpides N.C."/>
        </authorList>
    </citation>
    <scope>NUCLEOTIDE SEQUENCE [LARGE SCALE GENOMIC DNA]</scope>
    <source>
        <strain evidence="1 2">VKM Ac-2540</strain>
    </source>
</reference>
<evidence type="ECO:0000313" key="2">
    <source>
        <dbReference type="Proteomes" id="UP000292027"/>
    </source>
</evidence>
<dbReference type="Proteomes" id="UP000292027">
    <property type="component" value="Unassembled WGS sequence"/>
</dbReference>
<sequence length="185" mass="20389">MRIASKASRVAVQVGLLVALVAAGTFVMLRPYLSDDERIFDEGRINKVISQGPVTVGHVEWKLDSLKAYTAILDKDGEKISMGEPAGSIIIVATMTVTPRPGVFLKDRGFTCDALLRDDRGNTWDTEQPFDYPLPTYCGDDDHPFTMDKPAQVAKVYLVPKSAVPHLTGVTVEQLDERMRVLITP</sequence>
<accession>A0A4Q7XCT2</accession>
<gene>
    <name evidence="1" type="ORF">EV645_2828</name>
</gene>
<proteinExistence type="predicted"/>
<name>A0A4Q7XCT2_9ACTN</name>
<dbReference type="AlphaFoldDB" id="A0A4Q7XCT2"/>
<organism evidence="1 2">
    <name type="scientific">Kribbella rubisoli</name>
    <dbReference type="NCBI Taxonomy" id="3075929"/>
    <lineage>
        <taxon>Bacteria</taxon>
        <taxon>Bacillati</taxon>
        <taxon>Actinomycetota</taxon>
        <taxon>Actinomycetes</taxon>
        <taxon>Propionibacteriales</taxon>
        <taxon>Kribbellaceae</taxon>
        <taxon>Kribbella</taxon>
    </lineage>
</organism>
<evidence type="ECO:0000313" key="1">
    <source>
        <dbReference type="EMBL" id="RZU20593.1"/>
    </source>
</evidence>
<dbReference type="RefSeq" id="WP_130443327.1">
    <property type="nucleotide sequence ID" value="NZ_SHKR01000011.1"/>
</dbReference>
<evidence type="ECO:0008006" key="3">
    <source>
        <dbReference type="Google" id="ProtNLM"/>
    </source>
</evidence>
<comment type="caution">
    <text evidence="1">The sequence shown here is derived from an EMBL/GenBank/DDBJ whole genome shotgun (WGS) entry which is preliminary data.</text>
</comment>